<dbReference type="AlphaFoldDB" id="A0A1S1V3H6"/>
<accession>A0A1S1V3H6</accession>
<reference evidence="1 2" key="1">
    <citation type="submission" date="2016-09" db="EMBL/GenBank/DDBJ databases">
        <title>Genome sequence of Eubacterium angustum.</title>
        <authorList>
            <person name="Poehlein A."/>
            <person name="Daniel R."/>
        </authorList>
    </citation>
    <scope>NUCLEOTIDE SEQUENCE [LARGE SCALE GENOMIC DNA]</scope>
    <source>
        <strain evidence="1 2">DSM 1989</strain>
    </source>
</reference>
<name>A0A1S1V3H6_9FIRM</name>
<dbReference type="EMBL" id="MKIE01000019">
    <property type="protein sequence ID" value="OHW61256.1"/>
    <property type="molecule type" value="Genomic_DNA"/>
</dbReference>
<organism evidence="1 2">
    <name type="scientific">Andreesenia angusta</name>
    <dbReference type="NCBI Taxonomy" id="39480"/>
    <lineage>
        <taxon>Bacteria</taxon>
        <taxon>Bacillati</taxon>
        <taxon>Bacillota</taxon>
        <taxon>Tissierellia</taxon>
        <taxon>Tissierellales</taxon>
        <taxon>Gottschalkiaceae</taxon>
        <taxon>Andreesenia</taxon>
    </lineage>
</organism>
<evidence type="ECO:0000313" key="1">
    <source>
        <dbReference type="EMBL" id="OHW61256.1"/>
    </source>
</evidence>
<keyword evidence="2" id="KW-1185">Reference proteome</keyword>
<dbReference type="Proteomes" id="UP000180254">
    <property type="component" value="Unassembled WGS sequence"/>
</dbReference>
<protein>
    <submittedName>
        <fullName evidence="1">Uncharacterized protein</fullName>
    </submittedName>
</protein>
<evidence type="ECO:0000313" key="2">
    <source>
        <dbReference type="Proteomes" id="UP000180254"/>
    </source>
</evidence>
<dbReference type="RefSeq" id="WP_071064735.1">
    <property type="nucleotide sequence ID" value="NZ_MKIE01000019.1"/>
</dbReference>
<sequence>MGEIKEVDGWEFEIRENGLFDLEKGEVLKGSEQFSKEDLVALIDRTNENSKYLEETEYMEPPLYSFDYEDEFMVGNPFYEESERFRVNPFEYYGVENIRILINSERMES</sequence>
<comment type="caution">
    <text evidence="1">The sequence shown here is derived from an EMBL/GenBank/DDBJ whole genome shotgun (WGS) entry which is preliminary data.</text>
</comment>
<proteinExistence type="predicted"/>
<gene>
    <name evidence="1" type="ORF">EUAN_23800</name>
</gene>